<dbReference type="GO" id="GO:0033786">
    <property type="term" value="F:heptose-1-phosphate adenylyltransferase activity"/>
    <property type="evidence" value="ECO:0007669"/>
    <property type="project" value="UniProtKB-UniRule"/>
</dbReference>
<keyword evidence="8 16" id="KW-0418">Kinase</keyword>
<evidence type="ECO:0000256" key="12">
    <source>
        <dbReference type="ARBA" id="ARBA00047428"/>
    </source>
</evidence>
<dbReference type="NCBIfam" id="TIGR00125">
    <property type="entry name" value="cyt_tran_rel"/>
    <property type="match status" value="1"/>
</dbReference>
<dbReference type="InterPro" id="IPR014729">
    <property type="entry name" value="Rossmann-like_a/b/a_fold"/>
</dbReference>
<dbReference type="InterPro" id="IPR011611">
    <property type="entry name" value="PfkB_dom"/>
</dbReference>
<evidence type="ECO:0000256" key="10">
    <source>
        <dbReference type="ARBA" id="ARBA00023268"/>
    </source>
</evidence>
<dbReference type="InterPro" id="IPR011914">
    <property type="entry name" value="RfaE_dom_II"/>
</dbReference>
<evidence type="ECO:0000256" key="16">
    <source>
        <dbReference type="HAMAP-Rule" id="MF_01603"/>
    </source>
</evidence>
<evidence type="ECO:0000256" key="1">
    <source>
        <dbReference type="ARBA" id="ARBA00002319"/>
    </source>
</evidence>
<dbReference type="GO" id="GO:0097171">
    <property type="term" value="P:ADP-L-glycero-beta-D-manno-heptose biosynthetic process"/>
    <property type="evidence" value="ECO:0007669"/>
    <property type="project" value="UniProtKB-UniPathway"/>
</dbReference>
<dbReference type="FunFam" id="3.40.50.620:FF:000028">
    <property type="entry name" value="Bifunctional protein HldE"/>
    <property type="match status" value="1"/>
</dbReference>
<evidence type="ECO:0000256" key="15">
    <source>
        <dbReference type="ARBA" id="ARBA00061122"/>
    </source>
</evidence>
<dbReference type="InterPro" id="IPR004821">
    <property type="entry name" value="Cyt_trans-like"/>
</dbReference>
<comment type="caution">
    <text evidence="19">The sequence shown here is derived from an EMBL/GenBank/DDBJ whole genome shotgun (WGS) entry which is preliminary data.</text>
</comment>
<organism evidence="19 20">
    <name type="scientific">Xenorhabdus eapokensis</name>
    <dbReference type="NCBI Taxonomy" id="1873482"/>
    <lineage>
        <taxon>Bacteria</taxon>
        <taxon>Pseudomonadati</taxon>
        <taxon>Pseudomonadota</taxon>
        <taxon>Gammaproteobacteria</taxon>
        <taxon>Enterobacterales</taxon>
        <taxon>Morganellaceae</taxon>
        <taxon>Xenorhabdus</taxon>
    </lineage>
</organism>
<dbReference type="Gene3D" id="3.40.1190.20">
    <property type="match status" value="1"/>
</dbReference>
<dbReference type="SUPFAM" id="SSF53613">
    <property type="entry name" value="Ribokinase-like"/>
    <property type="match status" value="1"/>
</dbReference>
<evidence type="ECO:0000256" key="2">
    <source>
        <dbReference type="ARBA" id="ARBA00003753"/>
    </source>
</evidence>
<keyword evidence="5 16" id="KW-0808">Transferase</keyword>
<dbReference type="HAMAP" id="MF_01603">
    <property type="entry name" value="HldE"/>
    <property type="match status" value="1"/>
</dbReference>
<dbReference type="Pfam" id="PF00294">
    <property type="entry name" value="PfkB"/>
    <property type="match status" value="1"/>
</dbReference>
<evidence type="ECO:0000256" key="9">
    <source>
        <dbReference type="ARBA" id="ARBA00022840"/>
    </source>
</evidence>
<feature type="region of interest" description="Cytidylyltransferase" evidence="16">
    <location>
        <begin position="344"/>
        <end position="474"/>
    </location>
</feature>
<feature type="binding site" evidence="16">
    <location>
        <begin position="195"/>
        <end position="198"/>
    </location>
    <ligand>
        <name>ATP</name>
        <dbReference type="ChEBI" id="CHEBI:30616"/>
    </ligand>
</feature>
<dbReference type="EC" id="2.7.1.167" evidence="16"/>
<evidence type="ECO:0000259" key="17">
    <source>
        <dbReference type="Pfam" id="PF00294"/>
    </source>
</evidence>
<comment type="function">
    <text evidence="2 16">Catalyzes the ADP transfer from ATP to D-glycero-beta-D-manno-heptose 1-phosphate, yielding ADP-D-glycero-beta-D-manno-heptose.</text>
</comment>
<dbReference type="FunFam" id="3.40.1190.20:FF:000002">
    <property type="entry name" value="Bifunctional protein HldE"/>
    <property type="match status" value="1"/>
</dbReference>
<dbReference type="UniPathway" id="UPA00356">
    <property type="reaction ID" value="UER00437"/>
</dbReference>
<comment type="pathway">
    <text evidence="16">Nucleotide-sugar biosynthesis; ADP-L-glycero-beta-D-manno-heptose biosynthesis; ADP-L-glycero-beta-D-manno-heptose from D-glycero-beta-D-manno-heptose 7-phosphate: step 3/4.</text>
</comment>
<feature type="domain" description="Cytidyltransferase-like" evidence="18">
    <location>
        <begin position="344"/>
        <end position="469"/>
    </location>
</feature>
<dbReference type="Gene3D" id="3.40.50.620">
    <property type="entry name" value="HUPs"/>
    <property type="match status" value="1"/>
</dbReference>
<dbReference type="PROSITE" id="PS00583">
    <property type="entry name" value="PFKB_KINASES_1"/>
    <property type="match status" value="1"/>
</dbReference>
<evidence type="ECO:0000256" key="7">
    <source>
        <dbReference type="ARBA" id="ARBA00022741"/>
    </source>
</evidence>
<dbReference type="InterPro" id="IPR023030">
    <property type="entry name" value="Bifunc_HldE"/>
</dbReference>
<gene>
    <name evidence="16" type="primary">hldE</name>
    <name evidence="19" type="ORF">Xedl_02907</name>
</gene>
<comment type="similarity">
    <text evidence="15 16">In the C-terminal section; belongs to the cytidylyltransferase family.</text>
</comment>
<evidence type="ECO:0000256" key="11">
    <source>
        <dbReference type="ARBA" id="ARBA00023277"/>
    </source>
</evidence>
<dbReference type="GO" id="GO:0005829">
    <property type="term" value="C:cytosol"/>
    <property type="evidence" value="ECO:0007669"/>
    <property type="project" value="TreeGrafter"/>
</dbReference>
<feature type="region of interest" description="Ribokinase" evidence="16">
    <location>
        <begin position="1"/>
        <end position="316"/>
    </location>
</feature>
<dbReference type="CDD" id="cd01172">
    <property type="entry name" value="RfaE_like"/>
    <property type="match status" value="1"/>
</dbReference>
<sequence>MKVTLPDFHRAGVLVVGDVMLDRYWYGPTSRISPEAPVPVVKVETIEERPGGAANVAMNIASLGANSRLIGLTGIDDAARALSEKLSSVKVRCDFVAVPTHPTITKLRVLSRNQQLLRLDFEEGFQNVDAQPLLEKIQQSLPHIGALVLSDYAKGALNQVQAMIKLANEANVPVLIDPKGSDFSRYRGATLLTPNMSEFEAVVGHCKDDDDLVQKGTKLVQDLELQALLITRSERGMSLLRVGQPPLHLPTQAQEVFDVTGAGDTVIGILATALAAGKPLNEACYLANAAAGVVVGKLGTSTVSPVELENAVRGRAETGFGVMSEAKLKEAVAQARQRGERIVMTNGCFDILHAGHVSYLSNARKLGDRLIVAVNSDASTKRLKGETRPVNPLEQRMTVLSALESVDWVVAFEEDTPQRLIADILPNILVKGGDYKPEEIAGSEEVWAAGGEVKVLNFEDGISTTNIIKSIKSQ</sequence>
<dbReference type="SUPFAM" id="SSF52374">
    <property type="entry name" value="Nucleotidylyl transferase"/>
    <property type="match status" value="1"/>
</dbReference>
<comment type="pathway">
    <text evidence="16">Nucleotide-sugar biosynthesis; ADP-L-glycero-beta-D-manno-heptose biosynthesis; ADP-L-glycero-beta-D-manno-heptose from D-glycero-beta-D-manno-heptose 7-phosphate: step 1/4.</text>
</comment>
<dbReference type="InterPro" id="IPR029056">
    <property type="entry name" value="Ribokinase-like"/>
</dbReference>
<dbReference type="InterPro" id="IPR011913">
    <property type="entry name" value="RfaE_dom_I"/>
</dbReference>
<dbReference type="Pfam" id="PF01467">
    <property type="entry name" value="CTP_transf_like"/>
    <property type="match status" value="1"/>
</dbReference>
<proteinExistence type="inferred from homology"/>
<evidence type="ECO:0000256" key="14">
    <source>
        <dbReference type="ARBA" id="ARBA00060955"/>
    </source>
</evidence>
<dbReference type="InterPro" id="IPR002173">
    <property type="entry name" value="Carboh/pur_kinase_PfkB_CS"/>
</dbReference>
<comment type="function">
    <text evidence="1 16">Catalyzes the phosphorylation of D-glycero-D-manno-heptose 7-phosphate at the C-1 position to selectively form D-glycero-beta-D-manno-heptose-1,7-bisphosphate.</text>
</comment>
<reference evidence="19 20" key="1">
    <citation type="submission" date="2016-09" db="EMBL/GenBank/DDBJ databases">
        <title>Xenorhabdus thuongxuanensis sp. nov. and Xenorhabdus eapokensis sp. nov., isolated from Steinernema species.</title>
        <authorList>
            <person name="Kaempfer P."/>
            <person name="Tobias N.J."/>
            <person name="Phan Ke L."/>
            <person name="Bode H.B."/>
            <person name="Glaeser S.P."/>
        </authorList>
    </citation>
    <scope>NUCLEOTIDE SEQUENCE [LARGE SCALE GENOMIC DNA]</scope>
    <source>
        <strain evidence="19 20">DL20</strain>
    </source>
</reference>
<keyword evidence="6 16" id="KW-0548">Nucleotidyltransferase</keyword>
<evidence type="ECO:0000256" key="4">
    <source>
        <dbReference type="ARBA" id="ARBA00011738"/>
    </source>
</evidence>
<evidence type="ECO:0000313" key="20">
    <source>
        <dbReference type="Proteomes" id="UP000186268"/>
    </source>
</evidence>
<comment type="catalytic activity">
    <reaction evidence="13 16">
        <text>D-glycero-beta-D-manno-heptose 7-phosphate + ATP = D-glycero-beta-D-manno-heptose 1,7-bisphosphate + ADP + H(+)</text>
        <dbReference type="Rhea" id="RHEA:27473"/>
        <dbReference type="ChEBI" id="CHEBI:15378"/>
        <dbReference type="ChEBI" id="CHEBI:30616"/>
        <dbReference type="ChEBI" id="CHEBI:60204"/>
        <dbReference type="ChEBI" id="CHEBI:60208"/>
        <dbReference type="ChEBI" id="CHEBI:456216"/>
        <dbReference type="EC" id="2.7.1.167"/>
    </reaction>
</comment>
<dbReference type="NCBIfam" id="TIGR02198">
    <property type="entry name" value="rfaE_dom_I"/>
    <property type="match status" value="1"/>
</dbReference>
<dbReference type="NCBIfam" id="NF008454">
    <property type="entry name" value="PRK11316.1"/>
    <property type="match status" value="1"/>
</dbReference>
<evidence type="ECO:0000256" key="5">
    <source>
        <dbReference type="ARBA" id="ARBA00022679"/>
    </source>
</evidence>
<evidence type="ECO:0000256" key="3">
    <source>
        <dbReference type="ARBA" id="ARBA00004713"/>
    </source>
</evidence>
<dbReference type="GO" id="GO:0009244">
    <property type="term" value="P:lipopolysaccharide core region biosynthetic process"/>
    <property type="evidence" value="ECO:0007669"/>
    <property type="project" value="UniProtKB-UniPathway"/>
</dbReference>
<dbReference type="NCBIfam" id="TIGR02199">
    <property type="entry name" value="rfaE_dom_II"/>
    <property type="match status" value="1"/>
</dbReference>
<evidence type="ECO:0000259" key="18">
    <source>
        <dbReference type="Pfam" id="PF01467"/>
    </source>
</evidence>
<evidence type="ECO:0000313" key="19">
    <source>
        <dbReference type="EMBL" id="OKP01490.1"/>
    </source>
</evidence>
<dbReference type="GO" id="GO:0005524">
    <property type="term" value="F:ATP binding"/>
    <property type="evidence" value="ECO:0007669"/>
    <property type="project" value="UniProtKB-UniRule"/>
</dbReference>
<dbReference type="RefSeq" id="WP_074024529.1">
    <property type="nucleotide sequence ID" value="NZ_CAWNAG010000130.1"/>
</dbReference>
<name>A0A1Q5TMN9_9GAMM</name>
<comment type="catalytic activity">
    <reaction evidence="12 16">
        <text>D-glycero-beta-D-manno-heptose 1-phosphate + ATP + H(+) = ADP-D-glycero-beta-D-manno-heptose + diphosphate</text>
        <dbReference type="Rhea" id="RHEA:27465"/>
        <dbReference type="ChEBI" id="CHEBI:15378"/>
        <dbReference type="ChEBI" id="CHEBI:30616"/>
        <dbReference type="ChEBI" id="CHEBI:33019"/>
        <dbReference type="ChEBI" id="CHEBI:59967"/>
        <dbReference type="ChEBI" id="CHEBI:61593"/>
        <dbReference type="EC" id="2.7.7.70"/>
    </reaction>
</comment>
<comment type="subunit">
    <text evidence="4 16">Homodimer.</text>
</comment>
<dbReference type="PANTHER" id="PTHR46969:SF1">
    <property type="entry name" value="BIFUNCTIONAL PROTEIN HLDE"/>
    <property type="match status" value="1"/>
</dbReference>
<evidence type="ECO:0000256" key="13">
    <source>
        <dbReference type="ARBA" id="ARBA00052873"/>
    </source>
</evidence>
<feature type="active site" evidence="16">
    <location>
        <position position="264"/>
    </location>
</feature>
<dbReference type="GO" id="GO:0016773">
    <property type="term" value="F:phosphotransferase activity, alcohol group as acceptor"/>
    <property type="evidence" value="ECO:0007669"/>
    <property type="project" value="InterPro"/>
</dbReference>
<dbReference type="OrthoDB" id="9802794at2"/>
<comment type="similarity">
    <text evidence="14 16">In the N-terminal section; belongs to the carbohydrate kinase PfkB family.</text>
</comment>
<dbReference type="EMBL" id="MKGQ01000024">
    <property type="protein sequence ID" value="OKP01490.1"/>
    <property type="molecule type" value="Genomic_DNA"/>
</dbReference>
<dbReference type="EC" id="2.7.7.70" evidence="16"/>
<keyword evidence="20" id="KW-1185">Reference proteome</keyword>
<accession>A0A1Q5TMN9</accession>
<dbReference type="AlphaFoldDB" id="A0A1Q5TMN9"/>
<dbReference type="STRING" id="1873482.Xedl_02907"/>
<feature type="domain" description="Carbohydrate kinase PfkB" evidence="17">
    <location>
        <begin position="13"/>
        <end position="305"/>
    </location>
</feature>
<evidence type="ECO:0000256" key="8">
    <source>
        <dbReference type="ARBA" id="ARBA00022777"/>
    </source>
</evidence>
<keyword evidence="7 16" id="KW-0547">Nucleotide-binding</keyword>
<protein>
    <recommendedName>
        <fullName evidence="16">Bifunctional protein HldE</fullName>
    </recommendedName>
    <domain>
        <recommendedName>
            <fullName evidence="16">D-beta-D-heptose 7-phosphate kinase</fullName>
            <ecNumber evidence="16">2.7.1.167</ecNumber>
        </recommendedName>
        <alternativeName>
            <fullName evidence="16">D-beta-D-heptose 7-phosphotransferase</fullName>
        </alternativeName>
        <alternativeName>
            <fullName evidence="16">D-glycero-beta-D-manno-heptose-7-phosphate kinase</fullName>
        </alternativeName>
    </domain>
    <domain>
        <recommendedName>
            <fullName evidence="16">D-beta-D-heptose 1-phosphate adenylyltransferase</fullName>
            <ecNumber evidence="16">2.7.7.70</ecNumber>
        </recommendedName>
        <alternativeName>
            <fullName evidence="16">D-glycero-beta-D-manno-heptose 1-phosphate adenylyltransferase</fullName>
        </alternativeName>
    </domain>
</protein>
<dbReference type="UniPathway" id="UPA00958"/>
<dbReference type="PANTHER" id="PTHR46969">
    <property type="entry name" value="BIFUNCTIONAL PROTEIN HLDE"/>
    <property type="match status" value="1"/>
</dbReference>
<dbReference type="GO" id="GO:0033785">
    <property type="term" value="F:heptose 7-phosphate kinase activity"/>
    <property type="evidence" value="ECO:0007669"/>
    <property type="project" value="UniProtKB-UniRule"/>
</dbReference>
<dbReference type="Proteomes" id="UP000186268">
    <property type="component" value="Unassembled WGS sequence"/>
</dbReference>
<keyword evidence="9 16" id="KW-0067">ATP-binding</keyword>
<evidence type="ECO:0000256" key="6">
    <source>
        <dbReference type="ARBA" id="ARBA00022695"/>
    </source>
</evidence>
<keyword evidence="11 16" id="KW-0119">Carbohydrate metabolism</keyword>
<comment type="pathway">
    <text evidence="3">Bacterial outer membrane biogenesis; LPS core biosynthesis.</text>
</comment>
<keyword evidence="10 16" id="KW-0511">Multifunctional enzyme</keyword>